<evidence type="ECO:0000259" key="1">
    <source>
        <dbReference type="PROSITE" id="PS50112"/>
    </source>
</evidence>
<dbReference type="InterPro" id="IPR000014">
    <property type="entry name" value="PAS"/>
</dbReference>
<dbReference type="PROSITE" id="PS50887">
    <property type="entry name" value="GGDEF"/>
    <property type="match status" value="1"/>
</dbReference>
<evidence type="ECO:0000259" key="2">
    <source>
        <dbReference type="PROSITE" id="PS50113"/>
    </source>
</evidence>
<dbReference type="Gene3D" id="3.30.70.270">
    <property type="match status" value="1"/>
</dbReference>
<dbReference type="CDD" id="cd01948">
    <property type="entry name" value="EAL"/>
    <property type="match status" value="1"/>
</dbReference>
<dbReference type="CDD" id="cd00130">
    <property type="entry name" value="PAS"/>
    <property type="match status" value="2"/>
</dbReference>
<evidence type="ECO:0000259" key="3">
    <source>
        <dbReference type="PROSITE" id="PS50883"/>
    </source>
</evidence>
<dbReference type="AlphaFoldDB" id="A0A0G3BLG7"/>
<dbReference type="InterPro" id="IPR000160">
    <property type="entry name" value="GGDEF_dom"/>
</dbReference>
<dbReference type="PROSITE" id="PS50113">
    <property type="entry name" value="PAC"/>
    <property type="match status" value="1"/>
</dbReference>
<evidence type="ECO:0000259" key="4">
    <source>
        <dbReference type="PROSITE" id="PS50887"/>
    </source>
</evidence>
<feature type="domain" description="PAS" evidence="1">
    <location>
        <begin position="156"/>
        <end position="201"/>
    </location>
</feature>
<dbReference type="Pfam" id="PF08448">
    <property type="entry name" value="PAS_4"/>
    <property type="match status" value="1"/>
</dbReference>
<dbReference type="Pfam" id="PF00563">
    <property type="entry name" value="EAL"/>
    <property type="match status" value="1"/>
</dbReference>
<dbReference type="SUPFAM" id="SSF141868">
    <property type="entry name" value="EAL domain-like"/>
    <property type="match status" value="1"/>
</dbReference>
<gene>
    <name evidence="5" type="ORF">AAW51_3573</name>
</gene>
<dbReference type="EMBL" id="CP011371">
    <property type="protein sequence ID" value="AKJ30264.1"/>
    <property type="molecule type" value="Genomic_DNA"/>
</dbReference>
<dbReference type="PROSITE" id="PS50883">
    <property type="entry name" value="EAL"/>
    <property type="match status" value="1"/>
</dbReference>
<evidence type="ECO:0000313" key="6">
    <source>
        <dbReference type="Proteomes" id="UP000035352"/>
    </source>
</evidence>
<dbReference type="Gene3D" id="3.20.20.450">
    <property type="entry name" value="EAL domain"/>
    <property type="match status" value="1"/>
</dbReference>
<dbReference type="InterPro" id="IPR035965">
    <property type="entry name" value="PAS-like_dom_sf"/>
</dbReference>
<dbReference type="RefSeq" id="WP_053013703.1">
    <property type="nucleotide sequence ID" value="NZ_CP011371.1"/>
</dbReference>
<dbReference type="InterPro" id="IPR043128">
    <property type="entry name" value="Rev_trsase/Diguanyl_cyclase"/>
</dbReference>
<dbReference type="SUPFAM" id="SSF55785">
    <property type="entry name" value="PYP-like sensor domain (PAS domain)"/>
    <property type="match status" value="2"/>
</dbReference>
<dbReference type="NCBIfam" id="TIGR00229">
    <property type="entry name" value="sensory_box"/>
    <property type="match status" value="1"/>
</dbReference>
<evidence type="ECO:0000313" key="5">
    <source>
        <dbReference type="EMBL" id="AKJ30264.1"/>
    </source>
</evidence>
<dbReference type="PANTHER" id="PTHR44757:SF4">
    <property type="entry name" value="DIGUANYLATE CYCLASE DGCE-RELATED"/>
    <property type="match status" value="1"/>
</dbReference>
<accession>A0A0G3BLG7</accession>
<dbReference type="PROSITE" id="PS50112">
    <property type="entry name" value="PAS"/>
    <property type="match status" value="1"/>
</dbReference>
<dbReference type="CDD" id="cd01949">
    <property type="entry name" value="GGDEF"/>
    <property type="match status" value="1"/>
</dbReference>
<proteinExistence type="predicted"/>
<dbReference type="InterPro" id="IPR001633">
    <property type="entry name" value="EAL_dom"/>
</dbReference>
<dbReference type="InterPro" id="IPR001610">
    <property type="entry name" value="PAC"/>
</dbReference>
<dbReference type="Pfam" id="PF13426">
    <property type="entry name" value="PAS_9"/>
    <property type="match status" value="1"/>
</dbReference>
<dbReference type="InterPro" id="IPR013656">
    <property type="entry name" value="PAS_4"/>
</dbReference>
<sequence length="703" mass="76312">MNIEHYPADADVFYEDAPCGFLLTTADGTILAANRRFAQWCGRPAEALTAGLRLQDLLAPASRILHETHYAPLLKLQGFAYEVSFDLALPDGQRFPVLVNALRREDSAPGGPTRISITVFNATETRRYERELIAARKAAESAALALSTANDTLSAQKEQLRITLYSIADAVVTTDAAGLVTSMNPAATVLTGSPEARALGQPVQQLGQLFDGATRSPRESPVLACLHAGTVQRGAEPGLLLRGDGAERLIADTAAPIRSADGRVTGAVWVCHDITEQNAASERLDHASRHDTLTGLANRAEFEQRLTQLACDGGLVCHLDLDQFKIINDTLGHVAGDELLRQVAELLRRGVRQSDTLARLGGDEFGLLLSRCPLGRGRTIAESLRERVASFRFRWGDQSHPISVSIGIAELPAGGETSAVLGHADIACHAAKEAGRNQVYCFDENDPQWQHRKGEMGWVPRIQRALDEDRFTLYFQPIVPTQPDPSAPPRGELLLRLRDESGQLLGPGAFIPAAERFQQMQALDRWVVRKAFEWMQRTPGVYAAVNISGQSLGDAAFLAHVVKQFELTGLDASRVCFEITETAAIGNLTAALHFIATLRQLGARFALDDFGAGLSSFAYLKTLPVDYVKIDGSFVKSLAEDALNRAIVESIHRIARLSGLETVAEWVESEAVLQELRVIGVDHAQGWGVGKPVPVESVSARVV</sequence>
<dbReference type="Pfam" id="PF00990">
    <property type="entry name" value="GGDEF"/>
    <property type="match status" value="1"/>
</dbReference>
<dbReference type="SMART" id="SM00267">
    <property type="entry name" value="GGDEF"/>
    <property type="match status" value="1"/>
</dbReference>
<name>A0A0G3BLG7_9BURK</name>
<dbReference type="SUPFAM" id="SSF55073">
    <property type="entry name" value="Nucleotide cyclase"/>
    <property type="match status" value="1"/>
</dbReference>
<dbReference type="Gene3D" id="3.30.450.20">
    <property type="entry name" value="PAS domain"/>
    <property type="match status" value="2"/>
</dbReference>
<feature type="domain" description="GGDEF" evidence="4">
    <location>
        <begin position="312"/>
        <end position="444"/>
    </location>
</feature>
<reference evidence="5 6" key="1">
    <citation type="submission" date="2015-05" db="EMBL/GenBank/DDBJ databases">
        <authorList>
            <person name="Tang B."/>
            <person name="Yu Y."/>
        </authorList>
    </citation>
    <scope>NUCLEOTIDE SEQUENCE [LARGE SCALE GENOMIC DNA]</scope>
    <source>
        <strain evidence="5 6">DSM 7029</strain>
    </source>
</reference>
<dbReference type="InterPro" id="IPR000700">
    <property type="entry name" value="PAS-assoc_C"/>
</dbReference>
<dbReference type="PATRIC" id="fig|413882.6.peg.3732"/>
<feature type="domain" description="PAC" evidence="2">
    <location>
        <begin position="233"/>
        <end position="286"/>
    </location>
</feature>
<keyword evidence="6" id="KW-1185">Reference proteome</keyword>
<dbReference type="InterPro" id="IPR035919">
    <property type="entry name" value="EAL_sf"/>
</dbReference>
<dbReference type="STRING" id="413882.AAW51_3573"/>
<feature type="domain" description="EAL" evidence="3">
    <location>
        <begin position="455"/>
        <end position="703"/>
    </location>
</feature>
<dbReference type="SMART" id="SM00052">
    <property type="entry name" value="EAL"/>
    <property type="match status" value="1"/>
</dbReference>
<dbReference type="InterPro" id="IPR052155">
    <property type="entry name" value="Biofilm_reg_signaling"/>
</dbReference>
<dbReference type="PANTHER" id="PTHR44757">
    <property type="entry name" value="DIGUANYLATE CYCLASE DGCP"/>
    <property type="match status" value="1"/>
</dbReference>
<dbReference type="NCBIfam" id="TIGR00254">
    <property type="entry name" value="GGDEF"/>
    <property type="match status" value="1"/>
</dbReference>
<dbReference type="SMART" id="SM00086">
    <property type="entry name" value="PAC"/>
    <property type="match status" value="2"/>
</dbReference>
<dbReference type="SMART" id="SM00091">
    <property type="entry name" value="PAS"/>
    <property type="match status" value="2"/>
</dbReference>
<organism evidence="5 6">
    <name type="scientific">Caldimonas brevitalea</name>
    <dbReference type="NCBI Taxonomy" id="413882"/>
    <lineage>
        <taxon>Bacteria</taxon>
        <taxon>Pseudomonadati</taxon>
        <taxon>Pseudomonadota</taxon>
        <taxon>Betaproteobacteria</taxon>
        <taxon>Burkholderiales</taxon>
        <taxon>Sphaerotilaceae</taxon>
        <taxon>Caldimonas</taxon>
    </lineage>
</organism>
<protein>
    <submittedName>
        <fullName evidence="5">Diguanylate cyclase/phosphodiesterase</fullName>
    </submittedName>
</protein>
<dbReference type="KEGG" id="pbh:AAW51_3573"/>
<dbReference type="Proteomes" id="UP000035352">
    <property type="component" value="Chromosome"/>
</dbReference>
<dbReference type="InterPro" id="IPR029787">
    <property type="entry name" value="Nucleotide_cyclase"/>
</dbReference>